<evidence type="ECO:0000313" key="2">
    <source>
        <dbReference type="Proteomes" id="UP000708208"/>
    </source>
</evidence>
<comment type="caution">
    <text evidence="1">The sequence shown here is derived from an EMBL/GenBank/DDBJ whole genome shotgun (WGS) entry which is preliminary data.</text>
</comment>
<reference evidence="1" key="1">
    <citation type="submission" date="2021-06" db="EMBL/GenBank/DDBJ databases">
        <authorList>
            <person name="Hodson N. C."/>
            <person name="Mongue J. A."/>
            <person name="Jaron S. K."/>
        </authorList>
    </citation>
    <scope>NUCLEOTIDE SEQUENCE</scope>
</reference>
<accession>A0A8J2NN52</accession>
<evidence type="ECO:0000313" key="1">
    <source>
        <dbReference type="EMBL" id="CAG7677097.1"/>
    </source>
</evidence>
<name>A0A8J2NN52_9HEXA</name>
<dbReference type="EMBL" id="CAJVCH010014016">
    <property type="protein sequence ID" value="CAG7677097.1"/>
    <property type="molecule type" value="Genomic_DNA"/>
</dbReference>
<proteinExistence type="predicted"/>
<protein>
    <submittedName>
        <fullName evidence="1">Uncharacterized protein</fullName>
    </submittedName>
</protein>
<organism evidence="1 2">
    <name type="scientific">Allacma fusca</name>
    <dbReference type="NCBI Taxonomy" id="39272"/>
    <lineage>
        <taxon>Eukaryota</taxon>
        <taxon>Metazoa</taxon>
        <taxon>Ecdysozoa</taxon>
        <taxon>Arthropoda</taxon>
        <taxon>Hexapoda</taxon>
        <taxon>Collembola</taxon>
        <taxon>Symphypleona</taxon>
        <taxon>Sminthuridae</taxon>
        <taxon>Allacma</taxon>
    </lineage>
</organism>
<gene>
    <name evidence="1" type="ORF">AFUS01_LOCUS2447</name>
</gene>
<keyword evidence="2" id="KW-1185">Reference proteome</keyword>
<dbReference type="Proteomes" id="UP000708208">
    <property type="component" value="Unassembled WGS sequence"/>
</dbReference>
<dbReference type="AlphaFoldDB" id="A0A8J2NN52"/>
<sequence>SLGKALRTISILINSSGVQTYSKSL</sequence>
<feature type="non-terminal residue" evidence="1">
    <location>
        <position position="1"/>
    </location>
</feature>